<dbReference type="RefSeq" id="WP_347439199.1">
    <property type="nucleotide sequence ID" value="NZ_CP089291.1"/>
</dbReference>
<dbReference type="InterPro" id="IPR022301">
    <property type="entry name" value="Integral_membrane_YjbE"/>
</dbReference>
<gene>
    <name evidence="7" type="ORF">LSG31_10430</name>
</gene>
<dbReference type="PANTHER" id="PTHR30238:SF4">
    <property type="entry name" value="SLL1022 PROTEIN"/>
    <property type="match status" value="1"/>
</dbReference>
<sequence>MQSLVVSFLLILLIDVGLSTDNAAVNAGIVKMFPKQMRNKIMLLGVLVAILMRIVLTAISGYLYLIPGLKLLGGIWVVLMAIKMFGQEDDEEKQVNTNAGYLAAGIMLGWTDLTMSMDNVLALIGAANGNILLVSIGVIITIPLLFLATKALVAIMEKYPKLNFIFAGILGYVGFKMIFEDSGNIIKFFNWVATYPTSFSALSGVLIVVLIGLWVNSRAVKARQS</sequence>
<evidence type="ECO:0000256" key="1">
    <source>
        <dbReference type="ARBA" id="ARBA00004141"/>
    </source>
</evidence>
<feature type="transmembrane region" description="Helical" evidence="6">
    <location>
        <begin position="159"/>
        <end position="179"/>
    </location>
</feature>
<feature type="transmembrane region" description="Helical" evidence="6">
    <location>
        <begin position="120"/>
        <end position="147"/>
    </location>
</feature>
<protein>
    <submittedName>
        <fullName evidence="7">YjbE family putative metal transport protein</fullName>
    </submittedName>
</protein>
<evidence type="ECO:0000256" key="5">
    <source>
        <dbReference type="ARBA" id="ARBA00023136"/>
    </source>
</evidence>
<proteinExistence type="inferred from homology"/>
<evidence type="ECO:0000313" key="8">
    <source>
        <dbReference type="Proteomes" id="UP000830167"/>
    </source>
</evidence>
<dbReference type="NCBIfam" id="TIGR03717">
    <property type="entry name" value="R_switched_YjbE"/>
    <property type="match status" value="1"/>
</dbReference>
<dbReference type="Pfam" id="PF03741">
    <property type="entry name" value="TerC"/>
    <property type="match status" value="1"/>
</dbReference>
<evidence type="ECO:0000256" key="6">
    <source>
        <dbReference type="SAM" id="Phobius"/>
    </source>
</evidence>
<name>A0ABY4CPV8_9BACL</name>
<dbReference type="PANTHER" id="PTHR30238">
    <property type="entry name" value="MEMBRANE BOUND PREDICTED REDOX MODULATOR"/>
    <property type="match status" value="1"/>
</dbReference>
<keyword evidence="5 6" id="KW-0472">Membrane</keyword>
<accession>A0ABY4CPV8</accession>
<dbReference type="Proteomes" id="UP000830167">
    <property type="component" value="Chromosome"/>
</dbReference>
<dbReference type="EMBL" id="CP089291">
    <property type="protein sequence ID" value="UOF92530.1"/>
    <property type="molecule type" value="Genomic_DNA"/>
</dbReference>
<feature type="transmembrane region" description="Helical" evidence="6">
    <location>
        <begin position="199"/>
        <end position="216"/>
    </location>
</feature>
<evidence type="ECO:0000256" key="2">
    <source>
        <dbReference type="ARBA" id="ARBA00007511"/>
    </source>
</evidence>
<comment type="subcellular location">
    <subcellularLocation>
        <location evidence="1">Membrane</location>
        <topology evidence="1">Multi-pass membrane protein</topology>
    </subcellularLocation>
</comment>
<reference evidence="7" key="1">
    <citation type="submission" date="2021-12" db="EMBL/GenBank/DDBJ databases">
        <title>Alicyclobacillaceae gen. nov., sp. nov., isolated from chalcocite enrichment system.</title>
        <authorList>
            <person name="Jiang Z."/>
        </authorList>
    </citation>
    <scope>NUCLEOTIDE SEQUENCE</scope>
    <source>
        <strain evidence="7">MYW30-H2</strain>
    </source>
</reference>
<keyword evidence="3 6" id="KW-0812">Transmembrane</keyword>
<organism evidence="7 8">
    <name type="scientific">Fodinisporobacter ferrooxydans</name>
    <dbReference type="NCBI Taxonomy" id="2901836"/>
    <lineage>
        <taxon>Bacteria</taxon>
        <taxon>Bacillati</taxon>
        <taxon>Bacillota</taxon>
        <taxon>Bacilli</taxon>
        <taxon>Bacillales</taxon>
        <taxon>Alicyclobacillaceae</taxon>
        <taxon>Fodinisporobacter</taxon>
    </lineage>
</organism>
<keyword evidence="4 6" id="KW-1133">Transmembrane helix</keyword>
<evidence type="ECO:0000313" key="7">
    <source>
        <dbReference type="EMBL" id="UOF92530.1"/>
    </source>
</evidence>
<comment type="similarity">
    <text evidence="2">Belongs to the TerC family.</text>
</comment>
<dbReference type="InterPro" id="IPR005496">
    <property type="entry name" value="Integral_membrane_TerC"/>
</dbReference>
<keyword evidence="8" id="KW-1185">Reference proteome</keyword>
<feature type="transmembrane region" description="Helical" evidence="6">
    <location>
        <begin position="43"/>
        <end position="64"/>
    </location>
</feature>
<evidence type="ECO:0000256" key="3">
    <source>
        <dbReference type="ARBA" id="ARBA00022692"/>
    </source>
</evidence>
<feature type="transmembrane region" description="Helical" evidence="6">
    <location>
        <begin position="69"/>
        <end position="86"/>
    </location>
</feature>
<evidence type="ECO:0000256" key="4">
    <source>
        <dbReference type="ARBA" id="ARBA00022989"/>
    </source>
</evidence>